<sequence>MVKRLFSRIFASTDHIVRYHRWATGSGIIMDVVADSFEVSDPLPHFAFTHGSSSVNFTNLPVKICSKQVSCQQKNASLTVPRTGQRLPETRWSVHYEAVKPVFKCFKKIVDGIEELCDASETVETRGATQPLLPAMCDFSFLCLWNNVLKEVYHVQKYLQVLRISFEKSVIKMRSLKVFLKDKRNDLVEEALKFAKERDGHSSSKRKNCQAKENCARREGCIRAADLGPETEKVNVIVH</sequence>
<dbReference type="OrthoDB" id="10063284at2759"/>
<evidence type="ECO:0000313" key="2">
    <source>
        <dbReference type="Proteomes" id="UP000499080"/>
    </source>
</evidence>
<proteinExistence type="predicted"/>
<organism evidence="1 2">
    <name type="scientific">Araneus ventricosus</name>
    <name type="common">Orbweaver spider</name>
    <name type="synonym">Epeira ventricosa</name>
    <dbReference type="NCBI Taxonomy" id="182803"/>
    <lineage>
        <taxon>Eukaryota</taxon>
        <taxon>Metazoa</taxon>
        <taxon>Ecdysozoa</taxon>
        <taxon>Arthropoda</taxon>
        <taxon>Chelicerata</taxon>
        <taxon>Arachnida</taxon>
        <taxon>Araneae</taxon>
        <taxon>Araneomorphae</taxon>
        <taxon>Entelegynae</taxon>
        <taxon>Araneoidea</taxon>
        <taxon>Araneidae</taxon>
        <taxon>Araneus</taxon>
    </lineage>
</organism>
<keyword evidence="2" id="KW-1185">Reference proteome</keyword>
<dbReference type="AlphaFoldDB" id="A0A4Y2BCC2"/>
<evidence type="ECO:0000313" key="1">
    <source>
        <dbReference type="EMBL" id="GBL88936.1"/>
    </source>
</evidence>
<dbReference type="Proteomes" id="UP000499080">
    <property type="component" value="Unassembled WGS sequence"/>
</dbReference>
<name>A0A4Y2BCC2_ARAVE</name>
<comment type="caution">
    <text evidence="1">The sequence shown here is derived from an EMBL/GenBank/DDBJ whole genome shotgun (WGS) entry which is preliminary data.</text>
</comment>
<accession>A0A4Y2BCC2</accession>
<dbReference type="EMBL" id="BGPR01000062">
    <property type="protein sequence ID" value="GBL88936.1"/>
    <property type="molecule type" value="Genomic_DNA"/>
</dbReference>
<gene>
    <name evidence="1" type="ORF">AVEN_159025_1</name>
</gene>
<protein>
    <submittedName>
        <fullName evidence="1">Uncharacterized protein</fullName>
    </submittedName>
</protein>
<reference evidence="1 2" key="1">
    <citation type="journal article" date="2019" name="Sci. Rep.">
        <title>Orb-weaving spider Araneus ventricosus genome elucidates the spidroin gene catalogue.</title>
        <authorList>
            <person name="Kono N."/>
            <person name="Nakamura H."/>
            <person name="Ohtoshi R."/>
            <person name="Moran D.A.P."/>
            <person name="Shinohara A."/>
            <person name="Yoshida Y."/>
            <person name="Fujiwara M."/>
            <person name="Mori M."/>
            <person name="Tomita M."/>
            <person name="Arakawa K."/>
        </authorList>
    </citation>
    <scope>NUCLEOTIDE SEQUENCE [LARGE SCALE GENOMIC DNA]</scope>
</reference>